<dbReference type="InterPro" id="IPR001173">
    <property type="entry name" value="Glyco_trans_2-like"/>
</dbReference>
<dbReference type="SUPFAM" id="SSF53756">
    <property type="entry name" value="UDP-Glycosyltransferase/glycogen phosphorylase"/>
    <property type="match status" value="1"/>
</dbReference>
<sequence>MNTKIVIPLFQGAAYIHNCLQSLQEQINLTNVIVVNNGSTDAGPTIVRETFPKVTLIDVPKQLGFAGAVNTGIRAALAEEQRPEVVIALNQDTMADPHWLEGMLVPFDDPTIGLVGSLARFPDGHIQHAGGTLIEPLWYGRNRQALTEDTPLDYLAGLALGMRVAMLEQIGLFDEAFFPAYFEDVDLCLRAKTAGWRIELADSATLVHHEGALTQQGRRHTHIIERQRWRLLLKHRSPDELHQLVFPAEQVQLHERASLGMSDVLRSAYAHALLMLPMIARQRGWSTTDTELIRTKLVALRTDAITIERKTRIAGLQAALQTHLVPVRDLSSAAEQVSSSATVDNSHHLGTDMQLNSHPATQAEPPTTQEVSVPQGKSFTPGKRPPVAIVVLTWNGLAVTQRCFASLRAKTRHVPYRLIVVDNGSTDGTVEWLRDQPDVTLIANSENRGFAAGVNQGIAAAPPDHDVLLLNNDTEIIEETWLDHLRTVANDHPDYGIVGCLLLFPNGLLQHAGTYMPQHNFWGYQIGGGEPFIGQYPGIREVEGVTGACMYIRRDVIETIGGLDETYFSYYEDTDYCLRAMQAGFKVVCTGGAKVIHHENSSTRLNNADWWRMFSHGQRVFLNKWRNYFQRQRYQRGLLWHSLIAHATGYATSSREFVRELDRRGVDVRLACIFGTDYTEPPTRDPRLDQLRNRPKDTSLPQVVYSQGDAFIKNSGRYRIGFTMLESDTLPADWVYQANQMDEVWVPSHFTRDVFMASGVRRPIHVIPLGFNPNYFHPHIQENKPANVFVFLSIFEWIERKAPELLLQAYVSEFTRSDDVVLVLKVFNHDPHFNVQQRIHELTNRSHAPRIVVLLNQEIAEHQMGGLYRSADCFVLPTRGEGWGMPILEAMACGLPVIATDWGAQREFFNDQLGYPLRVRQLIPAVARSPYYAGSRWADPDIDHLRYLMRYIYEHPAEAQAIGLRAASVVHQQWTWGHAVDRIMERLETIDP</sequence>
<dbReference type="Pfam" id="PF13692">
    <property type="entry name" value="Glyco_trans_1_4"/>
    <property type="match status" value="1"/>
</dbReference>
<evidence type="ECO:0000313" key="3">
    <source>
        <dbReference type="EMBL" id="PMP82053.1"/>
    </source>
</evidence>
<feature type="region of interest" description="Disordered" evidence="1">
    <location>
        <begin position="336"/>
        <end position="380"/>
    </location>
</feature>
<evidence type="ECO:0000313" key="4">
    <source>
        <dbReference type="Proteomes" id="UP000243376"/>
    </source>
</evidence>
<dbReference type="Proteomes" id="UP000243376">
    <property type="component" value="Unassembled WGS sequence"/>
</dbReference>
<accession>A0A2J6X5W4</accession>
<dbReference type="Pfam" id="PF00535">
    <property type="entry name" value="Glycos_transf_2"/>
    <property type="match status" value="2"/>
</dbReference>
<dbReference type="EMBL" id="PNIQ01000485">
    <property type="protein sequence ID" value="PMP82053.1"/>
    <property type="molecule type" value="Genomic_DNA"/>
</dbReference>
<dbReference type="PANTHER" id="PTHR46656:SF3">
    <property type="entry name" value="PUTATIVE-RELATED"/>
    <property type="match status" value="1"/>
</dbReference>
<dbReference type="SUPFAM" id="SSF53448">
    <property type="entry name" value="Nucleotide-diphospho-sugar transferases"/>
    <property type="match status" value="2"/>
</dbReference>
<evidence type="ECO:0000256" key="1">
    <source>
        <dbReference type="SAM" id="MobiDB-lite"/>
    </source>
</evidence>
<dbReference type="InterPro" id="IPR029044">
    <property type="entry name" value="Nucleotide-diphossugar_trans"/>
</dbReference>
<evidence type="ECO:0000259" key="2">
    <source>
        <dbReference type="Pfam" id="PF00535"/>
    </source>
</evidence>
<reference evidence="3 4" key="1">
    <citation type="submission" date="2018-01" db="EMBL/GenBank/DDBJ databases">
        <title>Metagenomic assembled genomes from two thermal pools in the Uzon Caldera, Kamchatka, Russia.</title>
        <authorList>
            <person name="Wilkins L."/>
            <person name="Ettinger C."/>
        </authorList>
    </citation>
    <scope>NUCLEOTIDE SEQUENCE [LARGE SCALE GENOMIC DNA]</scope>
    <source>
        <strain evidence="3">ZAV-02</strain>
    </source>
</reference>
<feature type="domain" description="Glycosyltransferase 2-like" evidence="2">
    <location>
        <begin position="5"/>
        <end position="163"/>
    </location>
</feature>
<keyword evidence="3" id="KW-0808">Transferase</keyword>
<gene>
    <name evidence="3" type="ORF">C0184_07380</name>
</gene>
<dbReference type="GO" id="GO:0016740">
    <property type="term" value="F:transferase activity"/>
    <property type="evidence" value="ECO:0007669"/>
    <property type="project" value="UniProtKB-KW"/>
</dbReference>
<feature type="domain" description="Glycosyltransferase 2-like" evidence="2">
    <location>
        <begin position="389"/>
        <end position="560"/>
    </location>
</feature>
<dbReference type="AlphaFoldDB" id="A0A2J6X5W4"/>
<comment type="caution">
    <text evidence="3">The sequence shown here is derived from an EMBL/GenBank/DDBJ whole genome shotgun (WGS) entry which is preliminary data.</text>
</comment>
<dbReference type="Gene3D" id="3.40.50.2000">
    <property type="entry name" value="Glycogen Phosphorylase B"/>
    <property type="match status" value="1"/>
</dbReference>
<dbReference type="Gene3D" id="3.90.550.10">
    <property type="entry name" value="Spore Coat Polysaccharide Biosynthesis Protein SpsA, Chain A"/>
    <property type="match status" value="2"/>
</dbReference>
<organism evidence="3 4">
    <name type="scientific">Chloroflexus aggregans</name>
    <dbReference type="NCBI Taxonomy" id="152260"/>
    <lineage>
        <taxon>Bacteria</taxon>
        <taxon>Bacillati</taxon>
        <taxon>Chloroflexota</taxon>
        <taxon>Chloroflexia</taxon>
        <taxon>Chloroflexales</taxon>
        <taxon>Chloroflexineae</taxon>
        <taxon>Chloroflexaceae</taxon>
        <taxon>Chloroflexus</taxon>
    </lineage>
</organism>
<dbReference type="PANTHER" id="PTHR46656">
    <property type="entry name" value="PUTATIVE-RELATED"/>
    <property type="match status" value="1"/>
</dbReference>
<protein>
    <submittedName>
        <fullName evidence="3">Glycosyl transferase</fullName>
    </submittedName>
</protein>
<dbReference type="CDD" id="cd04186">
    <property type="entry name" value="GT_2_like_c"/>
    <property type="match status" value="2"/>
</dbReference>
<proteinExistence type="predicted"/>
<feature type="compositionally biased region" description="Polar residues" evidence="1">
    <location>
        <begin position="353"/>
        <end position="378"/>
    </location>
</feature>
<name>A0A2J6X5W4_9CHLR</name>